<evidence type="ECO:0000256" key="1">
    <source>
        <dbReference type="SAM" id="MobiDB-lite"/>
    </source>
</evidence>
<evidence type="ECO:0000313" key="3">
    <source>
        <dbReference type="Proteomes" id="UP000313359"/>
    </source>
</evidence>
<accession>A0A5C2RNN0</accession>
<keyword evidence="3" id="KW-1185">Reference proteome</keyword>
<gene>
    <name evidence="2" type="ORF">L227DRAFT_479559</name>
</gene>
<dbReference type="AlphaFoldDB" id="A0A5C2RNN0"/>
<dbReference type="OrthoDB" id="3244905at2759"/>
<feature type="non-terminal residue" evidence="2">
    <location>
        <position position="171"/>
    </location>
</feature>
<feature type="compositionally biased region" description="Pro residues" evidence="1">
    <location>
        <begin position="12"/>
        <end position="23"/>
    </location>
</feature>
<dbReference type="EMBL" id="ML122328">
    <property type="protein sequence ID" value="RPD53143.1"/>
    <property type="molecule type" value="Genomic_DNA"/>
</dbReference>
<dbReference type="STRING" id="1328759.A0A5C2RNN0"/>
<evidence type="ECO:0000313" key="2">
    <source>
        <dbReference type="EMBL" id="RPD53143.1"/>
    </source>
</evidence>
<dbReference type="Proteomes" id="UP000313359">
    <property type="component" value="Unassembled WGS sequence"/>
</dbReference>
<proteinExistence type="predicted"/>
<reference evidence="2" key="1">
    <citation type="journal article" date="2018" name="Genome Biol. Evol.">
        <title>Genomics and development of Lentinus tigrinus, a white-rot wood-decaying mushroom with dimorphic fruiting bodies.</title>
        <authorList>
            <person name="Wu B."/>
            <person name="Xu Z."/>
            <person name="Knudson A."/>
            <person name="Carlson A."/>
            <person name="Chen N."/>
            <person name="Kovaka S."/>
            <person name="LaButti K."/>
            <person name="Lipzen A."/>
            <person name="Pennachio C."/>
            <person name="Riley R."/>
            <person name="Schakwitz W."/>
            <person name="Umezawa K."/>
            <person name="Ohm R.A."/>
            <person name="Grigoriev I.V."/>
            <person name="Nagy L.G."/>
            <person name="Gibbons J."/>
            <person name="Hibbett D."/>
        </authorList>
    </citation>
    <scope>NUCLEOTIDE SEQUENCE [LARGE SCALE GENOMIC DNA]</scope>
    <source>
        <strain evidence="2">ALCF2SS1-6</strain>
    </source>
</reference>
<protein>
    <submittedName>
        <fullName evidence="2">Uncharacterized protein</fullName>
    </submittedName>
</protein>
<feature type="region of interest" description="Disordered" evidence="1">
    <location>
        <begin position="1"/>
        <end position="41"/>
    </location>
</feature>
<sequence>MFRLPTHLESLVPPPRDQVPQSPPWRGSIFLPASSPHPAARPREIRVTAAEIENDNSQQEIWPKRFQLHVIHRRGVLREVHAWLAQVQRGGQLARCMLMPDRLPEQAASRENQMLFESFAHQLLEEDIVAMAPWSISEPSPAGGILLYPTSTTRALLVGVVFLNCGFPDFL</sequence>
<name>A0A5C2RNN0_9APHY</name>
<organism evidence="2 3">
    <name type="scientific">Lentinus tigrinus ALCF2SS1-6</name>
    <dbReference type="NCBI Taxonomy" id="1328759"/>
    <lineage>
        <taxon>Eukaryota</taxon>
        <taxon>Fungi</taxon>
        <taxon>Dikarya</taxon>
        <taxon>Basidiomycota</taxon>
        <taxon>Agaricomycotina</taxon>
        <taxon>Agaricomycetes</taxon>
        <taxon>Polyporales</taxon>
        <taxon>Polyporaceae</taxon>
        <taxon>Lentinus</taxon>
    </lineage>
</organism>